<evidence type="ECO:0000256" key="2">
    <source>
        <dbReference type="ARBA" id="ARBA00022475"/>
    </source>
</evidence>
<dbReference type="AlphaFoldDB" id="A0A1T5BR34"/>
<accession>A0A1T5BR34</accession>
<evidence type="ECO:0000256" key="6">
    <source>
        <dbReference type="ARBA" id="ARBA00038076"/>
    </source>
</evidence>
<dbReference type="OrthoDB" id="8769057at2"/>
<dbReference type="GO" id="GO:0005886">
    <property type="term" value="C:plasma membrane"/>
    <property type="evidence" value="ECO:0007669"/>
    <property type="project" value="UniProtKB-SubCell"/>
</dbReference>
<dbReference type="InterPro" id="IPR050250">
    <property type="entry name" value="Macrolide_Exporter_MacB"/>
</dbReference>
<evidence type="ECO:0000256" key="5">
    <source>
        <dbReference type="ARBA" id="ARBA00023136"/>
    </source>
</evidence>
<keyword evidence="3 7" id="KW-0812">Transmembrane</keyword>
<organism evidence="10 11">
    <name type="scientific">Daejeonella lutea</name>
    <dbReference type="NCBI Taxonomy" id="572036"/>
    <lineage>
        <taxon>Bacteria</taxon>
        <taxon>Pseudomonadati</taxon>
        <taxon>Bacteroidota</taxon>
        <taxon>Sphingobacteriia</taxon>
        <taxon>Sphingobacteriales</taxon>
        <taxon>Sphingobacteriaceae</taxon>
        <taxon>Daejeonella</taxon>
    </lineage>
</organism>
<dbReference type="GO" id="GO:0022857">
    <property type="term" value="F:transmembrane transporter activity"/>
    <property type="evidence" value="ECO:0007669"/>
    <property type="project" value="TreeGrafter"/>
</dbReference>
<dbReference type="InterPro" id="IPR003838">
    <property type="entry name" value="ABC3_permease_C"/>
</dbReference>
<dbReference type="Pfam" id="PF02687">
    <property type="entry name" value="FtsX"/>
    <property type="match status" value="1"/>
</dbReference>
<dbReference type="PANTHER" id="PTHR30572:SF4">
    <property type="entry name" value="ABC TRANSPORTER PERMEASE YTRF"/>
    <property type="match status" value="1"/>
</dbReference>
<evidence type="ECO:0000313" key="10">
    <source>
        <dbReference type="EMBL" id="SKB49559.1"/>
    </source>
</evidence>
<keyword evidence="4 7" id="KW-1133">Transmembrane helix</keyword>
<dbReference type="RefSeq" id="WP_079702100.1">
    <property type="nucleotide sequence ID" value="NZ_FUYR01000001.1"/>
</dbReference>
<evidence type="ECO:0000256" key="7">
    <source>
        <dbReference type="SAM" id="Phobius"/>
    </source>
</evidence>
<evidence type="ECO:0000256" key="4">
    <source>
        <dbReference type="ARBA" id="ARBA00022989"/>
    </source>
</evidence>
<dbReference type="InterPro" id="IPR025857">
    <property type="entry name" value="MacB_PCD"/>
</dbReference>
<feature type="transmembrane region" description="Helical" evidence="7">
    <location>
        <begin position="334"/>
        <end position="352"/>
    </location>
</feature>
<feature type="transmembrane region" description="Helical" evidence="7">
    <location>
        <begin position="246"/>
        <end position="272"/>
    </location>
</feature>
<keyword evidence="2" id="KW-1003">Cell membrane</keyword>
<evidence type="ECO:0000259" key="8">
    <source>
        <dbReference type="Pfam" id="PF02687"/>
    </source>
</evidence>
<protein>
    <submittedName>
        <fullName evidence="10">Putative ABC transport system permease protein</fullName>
    </submittedName>
</protein>
<gene>
    <name evidence="10" type="ORF">SAMN05661099_1651</name>
</gene>
<dbReference type="STRING" id="572036.SAMN05661099_1651"/>
<evidence type="ECO:0000256" key="3">
    <source>
        <dbReference type="ARBA" id="ARBA00022692"/>
    </source>
</evidence>
<evidence type="ECO:0000313" key="11">
    <source>
        <dbReference type="Proteomes" id="UP000189981"/>
    </source>
</evidence>
<evidence type="ECO:0000256" key="1">
    <source>
        <dbReference type="ARBA" id="ARBA00004651"/>
    </source>
</evidence>
<dbReference type="Pfam" id="PF12704">
    <property type="entry name" value="MacB_PCD"/>
    <property type="match status" value="1"/>
</dbReference>
<comment type="subcellular location">
    <subcellularLocation>
        <location evidence="1">Cell membrane</location>
        <topology evidence="1">Multi-pass membrane protein</topology>
    </subcellularLocation>
</comment>
<dbReference type="EMBL" id="FUYR01000001">
    <property type="protein sequence ID" value="SKB49559.1"/>
    <property type="molecule type" value="Genomic_DNA"/>
</dbReference>
<keyword evidence="5 7" id="KW-0472">Membrane</keyword>
<proteinExistence type="inferred from homology"/>
<evidence type="ECO:0000259" key="9">
    <source>
        <dbReference type="Pfam" id="PF12704"/>
    </source>
</evidence>
<keyword evidence="11" id="KW-1185">Reference proteome</keyword>
<reference evidence="11" key="1">
    <citation type="submission" date="2017-02" db="EMBL/GenBank/DDBJ databases">
        <authorList>
            <person name="Varghese N."/>
            <person name="Submissions S."/>
        </authorList>
    </citation>
    <scope>NUCLEOTIDE SEQUENCE [LARGE SCALE GENOMIC DNA]</scope>
    <source>
        <strain evidence="11">DSM 22385</strain>
    </source>
</reference>
<feature type="domain" description="MacB-like periplasmic core" evidence="9">
    <location>
        <begin position="33"/>
        <end position="217"/>
    </location>
</feature>
<feature type="transmembrane region" description="Helical" evidence="7">
    <location>
        <begin position="293"/>
        <end position="322"/>
    </location>
</feature>
<feature type="transmembrane region" description="Helical" evidence="7">
    <location>
        <begin position="21"/>
        <end position="41"/>
    </location>
</feature>
<feature type="domain" description="ABC3 transporter permease C-terminal" evidence="8">
    <location>
        <begin position="251"/>
        <end position="362"/>
    </location>
</feature>
<dbReference type="Proteomes" id="UP000189981">
    <property type="component" value="Unassembled WGS sequence"/>
</dbReference>
<name>A0A1T5BR34_9SPHI</name>
<sequence length="369" mass="41391">MIRHLLKLVWNKKMKHLVLTVELFFAYLVMCFLFLLLSLAVTTSKQPNFNVDQVVSVYPGSSGDTARTILRSIKEVQHISNTSHRPYSNIATNDTLFYGDKFMRVYKNHADEGLTSVLKISMSSGRWFDQTDRGAAKLPVVITTVLRDQLFPKTKAEGQVLKIGTTVYKIIGVANDLNDPTGYQDRPHVFVMEPANMFLVRLTKPIDDKIYNKLKSAAGGDESEFSDNIIPISLYKAEYDSEHSRMMAGMMIMSSFLLINVVLGLFSILYQNINRRRPEIGLRRAAGATSAQIYWQIVLEVGLLATIAIIPGVIVALQFVFFEFFGKQPGYYPSIIYAAGVIYLVVMLCALYPAGLASRIQPAVALHEE</sequence>
<dbReference type="PANTHER" id="PTHR30572">
    <property type="entry name" value="MEMBRANE COMPONENT OF TRANSPORTER-RELATED"/>
    <property type="match status" value="1"/>
</dbReference>
<comment type="similarity">
    <text evidence="6">Belongs to the ABC-4 integral membrane protein family.</text>
</comment>